<comment type="subcellular location">
    <subcellularLocation>
        <location evidence="1">Endoplasmic reticulum membrane</location>
        <topology evidence="1">Multi-pass membrane protein</topology>
    </subcellularLocation>
</comment>
<sequence length="322" mass="36800">MDHDHDHDHDHDRDRDHDHDHDHDHHGHGHGHDHSHAPVRVQVSEPSKATPDVLIAAKYLRDIKKSTMKLRQGQFNGKRNRSTRSELQNHFNYSLPTTPLGKSAINALLRPSYAASTPNSRRPITNRDEAHRMIFDLGVSGFFLHVERGESPGKGTPRPLQISRAQTVNEDWYYLWVWEGSQWLLYLTAAGMVLAVLAAVMFPLWPPILRLGVWYLSVGILGLLGVFMGIAIVRLILYVITMVVLSPGIWIFPNLFEDVGIVESFIPFWEWDKPKVKKMKAGKAEERDEDGEEEGEGEELQEGKRRVMVEEEADEDEKSKDD</sequence>
<evidence type="ECO:0000313" key="14">
    <source>
        <dbReference type="Proteomes" id="UP000274822"/>
    </source>
</evidence>
<keyword evidence="4" id="KW-0813">Transport</keyword>
<dbReference type="GO" id="GO:0031204">
    <property type="term" value="P:post-translational protein targeting to membrane, translocation"/>
    <property type="evidence" value="ECO:0007669"/>
    <property type="project" value="TreeGrafter"/>
</dbReference>
<evidence type="ECO:0000256" key="12">
    <source>
        <dbReference type="SAM" id="Phobius"/>
    </source>
</evidence>
<reference evidence="13 14" key="1">
    <citation type="journal article" date="2018" name="New Phytol.">
        <title>Phylogenomics of Endogonaceae and evolution of mycorrhizas within Mucoromycota.</title>
        <authorList>
            <person name="Chang Y."/>
            <person name="Desiro A."/>
            <person name="Na H."/>
            <person name="Sandor L."/>
            <person name="Lipzen A."/>
            <person name="Clum A."/>
            <person name="Barry K."/>
            <person name="Grigoriev I.V."/>
            <person name="Martin F.M."/>
            <person name="Stajich J.E."/>
            <person name="Smith M.E."/>
            <person name="Bonito G."/>
            <person name="Spatafora J.W."/>
        </authorList>
    </citation>
    <scope>NUCLEOTIDE SEQUENCE [LARGE SCALE GENOMIC DNA]</scope>
    <source>
        <strain evidence="13 14">AD002</strain>
    </source>
</reference>
<evidence type="ECO:0000256" key="7">
    <source>
        <dbReference type="ARBA" id="ARBA00022927"/>
    </source>
</evidence>
<keyword evidence="9" id="KW-0811">Translocation</keyword>
<feature type="transmembrane region" description="Helical" evidence="12">
    <location>
        <begin position="183"/>
        <end position="205"/>
    </location>
</feature>
<protein>
    <recommendedName>
        <fullName evidence="3">Translocation protein SEC62</fullName>
    </recommendedName>
</protein>
<dbReference type="AlphaFoldDB" id="A0A433PTE4"/>
<feature type="compositionally biased region" description="Basic and acidic residues" evidence="11">
    <location>
        <begin position="1"/>
        <end position="36"/>
    </location>
</feature>
<organism evidence="13 14">
    <name type="scientific">Jimgerdemannia flammicorona</name>
    <dbReference type="NCBI Taxonomy" id="994334"/>
    <lineage>
        <taxon>Eukaryota</taxon>
        <taxon>Fungi</taxon>
        <taxon>Fungi incertae sedis</taxon>
        <taxon>Mucoromycota</taxon>
        <taxon>Mucoromycotina</taxon>
        <taxon>Endogonomycetes</taxon>
        <taxon>Endogonales</taxon>
        <taxon>Endogonaceae</taxon>
        <taxon>Jimgerdemannia</taxon>
    </lineage>
</organism>
<feature type="transmembrane region" description="Helical" evidence="12">
    <location>
        <begin position="235"/>
        <end position="256"/>
    </location>
</feature>
<evidence type="ECO:0000256" key="5">
    <source>
        <dbReference type="ARBA" id="ARBA00022692"/>
    </source>
</evidence>
<evidence type="ECO:0000313" key="13">
    <source>
        <dbReference type="EMBL" id="RUS20815.1"/>
    </source>
</evidence>
<evidence type="ECO:0000256" key="10">
    <source>
        <dbReference type="ARBA" id="ARBA00023136"/>
    </source>
</evidence>
<keyword evidence="8 12" id="KW-1133">Transmembrane helix</keyword>
<dbReference type="InterPro" id="IPR004728">
    <property type="entry name" value="Sec62"/>
</dbReference>
<keyword evidence="10 12" id="KW-0472">Membrane</keyword>
<dbReference type="GO" id="GO:0005789">
    <property type="term" value="C:endoplasmic reticulum membrane"/>
    <property type="evidence" value="ECO:0007669"/>
    <property type="project" value="UniProtKB-SubCell"/>
</dbReference>
<feature type="compositionally biased region" description="Acidic residues" evidence="11">
    <location>
        <begin position="287"/>
        <end position="300"/>
    </location>
</feature>
<accession>A0A433PTE4</accession>
<evidence type="ECO:0000256" key="2">
    <source>
        <dbReference type="ARBA" id="ARBA00010604"/>
    </source>
</evidence>
<evidence type="ECO:0000256" key="9">
    <source>
        <dbReference type="ARBA" id="ARBA00023010"/>
    </source>
</evidence>
<dbReference type="Proteomes" id="UP000274822">
    <property type="component" value="Unassembled WGS sequence"/>
</dbReference>
<dbReference type="PANTHER" id="PTHR12443">
    <property type="entry name" value="TRANSLOCATION PROTEIN SEC62"/>
    <property type="match status" value="1"/>
</dbReference>
<keyword evidence="5 12" id="KW-0812">Transmembrane</keyword>
<proteinExistence type="inferred from homology"/>
<feature type="region of interest" description="Disordered" evidence="11">
    <location>
        <begin position="280"/>
        <end position="322"/>
    </location>
</feature>
<keyword evidence="6" id="KW-0256">Endoplasmic reticulum</keyword>
<feature type="region of interest" description="Disordered" evidence="11">
    <location>
        <begin position="1"/>
        <end position="37"/>
    </location>
</feature>
<evidence type="ECO:0000256" key="1">
    <source>
        <dbReference type="ARBA" id="ARBA00004477"/>
    </source>
</evidence>
<evidence type="ECO:0000256" key="6">
    <source>
        <dbReference type="ARBA" id="ARBA00022824"/>
    </source>
</evidence>
<evidence type="ECO:0000256" key="8">
    <source>
        <dbReference type="ARBA" id="ARBA00022989"/>
    </source>
</evidence>
<keyword evidence="7" id="KW-0653">Protein transport</keyword>
<dbReference type="EMBL" id="RBNJ01020862">
    <property type="protein sequence ID" value="RUS20815.1"/>
    <property type="molecule type" value="Genomic_DNA"/>
</dbReference>
<comment type="caution">
    <text evidence="13">The sequence shown here is derived from an EMBL/GenBank/DDBJ whole genome shotgun (WGS) entry which is preliminary data.</text>
</comment>
<feature type="transmembrane region" description="Helical" evidence="12">
    <location>
        <begin position="211"/>
        <end position="228"/>
    </location>
</feature>
<evidence type="ECO:0000256" key="11">
    <source>
        <dbReference type="SAM" id="MobiDB-lite"/>
    </source>
</evidence>
<evidence type="ECO:0000256" key="3">
    <source>
        <dbReference type="ARBA" id="ARBA00021257"/>
    </source>
</evidence>
<name>A0A433PTE4_9FUNG</name>
<evidence type="ECO:0000256" key="4">
    <source>
        <dbReference type="ARBA" id="ARBA00022448"/>
    </source>
</evidence>
<dbReference type="PANTHER" id="PTHR12443:SF9">
    <property type="entry name" value="TRANSLOCATION PROTEIN SEC62"/>
    <property type="match status" value="1"/>
</dbReference>
<comment type="similarity">
    <text evidence="2">Belongs to the SEC62 family.</text>
</comment>
<gene>
    <name evidence="13" type="ORF">BC938DRAFT_475497</name>
</gene>
<keyword evidence="14" id="KW-1185">Reference proteome</keyword>
<dbReference type="Pfam" id="PF03839">
    <property type="entry name" value="Sec62"/>
    <property type="match status" value="1"/>
</dbReference>